<evidence type="ECO:0000313" key="1">
    <source>
        <dbReference type="EMBL" id="MBC5635191.1"/>
    </source>
</evidence>
<sequence>GMDFNLTDCLLDGVEVIVTFQDGGLAGYDLAIVEDSWDNDLKQFKLKQNDQENALKVPGDINFSVGDKFILTGLKMPQSYRDNASLQLQEESQAWLDGKCEKRIQLRGKCDEVIFRLQNIFIACGQMVGVYSEQLDIDREIRVTKVKRYIEKDGTPSYRYELTLSDFLESNGFKDLVDDVNKVPEEIEDKVKP</sequence>
<protein>
    <submittedName>
        <fullName evidence="1">Uncharacterized protein</fullName>
    </submittedName>
</protein>
<comment type="caution">
    <text evidence="1">The sequence shown here is derived from an EMBL/GenBank/DDBJ whole genome shotgun (WGS) entry which is preliminary data.</text>
</comment>
<feature type="non-terminal residue" evidence="1">
    <location>
        <position position="193"/>
    </location>
</feature>
<proteinExistence type="predicted"/>
<evidence type="ECO:0000313" key="2">
    <source>
        <dbReference type="Proteomes" id="UP000651475"/>
    </source>
</evidence>
<reference evidence="1 2" key="1">
    <citation type="submission" date="2020-08" db="EMBL/GenBank/DDBJ databases">
        <title>Genome public.</title>
        <authorList>
            <person name="Liu C."/>
            <person name="Sun Q."/>
        </authorList>
    </citation>
    <scope>NUCLEOTIDE SEQUENCE [LARGE SCALE GENOMIC DNA]</scope>
    <source>
        <strain evidence="1 2">NSJ-79</strain>
    </source>
</reference>
<name>A0ABR7DUM8_9BACT</name>
<feature type="non-terminal residue" evidence="1">
    <location>
        <position position="1"/>
    </location>
</feature>
<accession>A0ABR7DUM8</accession>
<dbReference type="EMBL" id="JACOOJ010000114">
    <property type="protein sequence ID" value="MBC5635191.1"/>
    <property type="molecule type" value="Genomic_DNA"/>
</dbReference>
<dbReference type="Proteomes" id="UP000651475">
    <property type="component" value="Unassembled WGS sequence"/>
</dbReference>
<gene>
    <name evidence="1" type="ORF">H8S65_20890</name>
</gene>
<organism evidence="1 2">
    <name type="scientific">Parabacteroides hominis</name>
    <dbReference type="NCBI Taxonomy" id="2763057"/>
    <lineage>
        <taxon>Bacteria</taxon>
        <taxon>Pseudomonadati</taxon>
        <taxon>Bacteroidota</taxon>
        <taxon>Bacteroidia</taxon>
        <taxon>Bacteroidales</taxon>
        <taxon>Tannerellaceae</taxon>
        <taxon>Parabacteroides</taxon>
    </lineage>
</organism>
<keyword evidence="2" id="KW-1185">Reference proteome</keyword>